<feature type="domain" description="D-isomer specific 2-hydroxyacid dehydrogenase NAD-binding" evidence="6">
    <location>
        <begin position="111"/>
        <end position="290"/>
    </location>
</feature>
<dbReference type="RefSeq" id="WP_034879327.1">
    <property type="nucleotide sequence ID" value="NZ_JOKG01000006.1"/>
</dbReference>
<dbReference type="InterPro" id="IPR050418">
    <property type="entry name" value="D-iso_2-hydroxyacid_DH_PdxB"/>
</dbReference>
<accession>A0A081MZD1</accession>
<dbReference type="InterPro" id="IPR006140">
    <property type="entry name" value="D-isomer_DH_NAD-bd"/>
</dbReference>
<keyword evidence="8" id="KW-1185">Reference proteome</keyword>
<evidence type="ECO:0000259" key="6">
    <source>
        <dbReference type="Pfam" id="PF02826"/>
    </source>
</evidence>
<evidence type="ECO:0000313" key="7">
    <source>
        <dbReference type="EMBL" id="KEQ11554.1"/>
    </source>
</evidence>
<dbReference type="Pfam" id="PF02826">
    <property type="entry name" value="2-Hacid_dh_C"/>
    <property type="match status" value="1"/>
</dbReference>
<feature type="domain" description="D-isomer specific 2-hydroxyacid dehydrogenase catalytic" evidence="5">
    <location>
        <begin position="30"/>
        <end position="313"/>
    </location>
</feature>
<dbReference type="CDD" id="cd12162">
    <property type="entry name" value="2-Hacid_dh_4"/>
    <property type="match status" value="1"/>
</dbReference>
<dbReference type="SUPFAM" id="SSF52283">
    <property type="entry name" value="Formate/glycerate dehydrogenase catalytic domain-like"/>
    <property type="match status" value="1"/>
</dbReference>
<dbReference type="eggNOG" id="COG1052">
    <property type="taxonomic scope" value="Bacteria"/>
</dbReference>
<dbReference type="GO" id="GO:0016616">
    <property type="term" value="F:oxidoreductase activity, acting on the CH-OH group of donors, NAD or NADP as acceptor"/>
    <property type="evidence" value="ECO:0007669"/>
    <property type="project" value="InterPro"/>
</dbReference>
<dbReference type="InterPro" id="IPR036291">
    <property type="entry name" value="NAD(P)-bd_dom_sf"/>
</dbReference>
<dbReference type="PANTHER" id="PTHR43761:SF1">
    <property type="entry name" value="D-ISOMER SPECIFIC 2-HYDROXYACID DEHYDROGENASE CATALYTIC DOMAIN-CONTAINING PROTEIN-RELATED"/>
    <property type="match status" value="1"/>
</dbReference>
<evidence type="ECO:0000313" key="8">
    <source>
        <dbReference type="Proteomes" id="UP000028006"/>
    </source>
</evidence>
<dbReference type="Gene3D" id="3.40.50.720">
    <property type="entry name" value="NAD(P)-binding Rossmann-like Domain"/>
    <property type="match status" value="2"/>
</dbReference>
<proteinExistence type="inferred from homology"/>
<protein>
    <recommendedName>
        <fullName evidence="9">Glycerate dehydrogenase</fullName>
    </recommendedName>
</protein>
<sequence length="314" mass="33674">MTERVNAVLLDSATLGEGTALDPFVFLPIDLTVYEQTTTEQVSERIANADIVLTNKVVLNADTLRLASQLKYVGVLATGMNNVDLAAASEQGITVRNVAGYSTVSVAQHTMAMILSLAQSLPAYHSDVMNGVWQKSEMFCRLDHPVMELTGKKLLIVGYGALGQATARLAEAFGMDVYKARVPGSESASDDRIELDEGLALADVVSLHCPLTEDTRHLIDARRLSLMKSHALLINTARGGIVDEQALAEALQTGILGGAGFDVLTTEPPVSGNPLLQISSPNFILTPHCAWGSPESRNRVVELAADYLKAFLDQ</sequence>
<dbReference type="SUPFAM" id="SSF51735">
    <property type="entry name" value="NAD(P)-binding Rossmann-fold domains"/>
    <property type="match status" value="1"/>
</dbReference>
<evidence type="ECO:0000256" key="1">
    <source>
        <dbReference type="ARBA" id="ARBA00005854"/>
    </source>
</evidence>
<evidence type="ECO:0000256" key="3">
    <source>
        <dbReference type="ARBA" id="ARBA00023027"/>
    </source>
</evidence>
<name>A0A081MZD1_9GAMM</name>
<comment type="caution">
    <text evidence="7">The sequence shown here is derived from an EMBL/GenBank/DDBJ whole genome shotgun (WGS) entry which is preliminary data.</text>
</comment>
<dbReference type="InterPro" id="IPR006139">
    <property type="entry name" value="D-isomer_2_OHA_DH_cat_dom"/>
</dbReference>
<evidence type="ECO:0000256" key="2">
    <source>
        <dbReference type="ARBA" id="ARBA00023002"/>
    </source>
</evidence>
<gene>
    <name evidence="7" type="ORF">GZ77_23805</name>
</gene>
<dbReference type="Proteomes" id="UP000028006">
    <property type="component" value="Unassembled WGS sequence"/>
</dbReference>
<dbReference type="EMBL" id="JOKG01000006">
    <property type="protein sequence ID" value="KEQ11554.1"/>
    <property type="molecule type" value="Genomic_DNA"/>
</dbReference>
<dbReference type="GO" id="GO:0051287">
    <property type="term" value="F:NAD binding"/>
    <property type="evidence" value="ECO:0007669"/>
    <property type="project" value="InterPro"/>
</dbReference>
<dbReference type="PANTHER" id="PTHR43761">
    <property type="entry name" value="D-ISOMER SPECIFIC 2-HYDROXYACID DEHYDROGENASE FAMILY PROTEIN (AFU_ORTHOLOGUE AFUA_1G13630)"/>
    <property type="match status" value="1"/>
</dbReference>
<evidence type="ECO:0000256" key="4">
    <source>
        <dbReference type="RuleBase" id="RU003719"/>
    </source>
</evidence>
<keyword evidence="3" id="KW-0520">NAD</keyword>
<dbReference type="AlphaFoldDB" id="A0A081MZD1"/>
<comment type="similarity">
    <text evidence="1 4">Belongs to the D-isomer specific 2-hydroxyacid dehydrogenase family.</text>
</comment>
<keyword evidence="2 4" id="KW-0560">Oxidoreductase</keyword>
<dbReference type="Pfam" id="PF00389">
    <property type="entry name" value="2-Hacid_dh"/>
    <property type="match status" value="1"/>
</dbReference>
<evidence type="ECO:0000259" key="5">
    <source>
        <dbReference type="Pfam" id="PF00389"/>
    </source>
</evidence>
<evidence type="ECO:0008006" key="9">
    <source>
        <dbReference type="Google" id="ProtNLM"/>
    </source>
</evidence>
<organism evidence="7 8">
    <name type="scientific">Endozoicomonas montiporae</name>
    <dbReference type="NCBI Taxonomy" id="1027273"/>
    <lineage>
        <taxon>Bacteria</taxon>
        <taxon>Pseudomonadati</taxon>
        <taxon>Pseudomonadota</taxon>
        <taxon>Gammaproteobacteria</taxon>
        <taxon>Oceanospirillales</taxon>
        <taxon>Endozoicomonadaceae</taxon>
        <taxon>Endozoicomonas</taxon>
    </lineage>
</organism>
<reference evidence="7 8" key="1">
    <citation type="submission" date="2014-06" db="EMBL/GenBank/DDBJ databases">
        <title>Whole Genome Sequences of Three Symbiotic Endozoicomonas Bacteria.</title>
        <authorList>
            <person name="Neave M.J."/>
            <person name="Apprill A."/>
            <person name="Voolstra C.R."/>
        </authorList>
    </citation>
    <scope>NUCLEOTIDE SEQUENCE [LARGE SCALE GENOMIC DNA]</scope>
    <source>
        <strain evidence="7 8">LMG 24815</strain>
    </source>
</reference>